<feature type="domain" description="Formyl transferase C-terminal" evidence="2">
    <location>
        <begin position="168"/>
        <end position="252"/>
    </location>
</feature>
<dbReference type="Pfam" id="PF02911">
    <property type="entry name" value="Formyl_trans_C"/>
    <property type="match status" value="1"/>
</dbReference>
<reference evidence="4" key="1">
    <citation type="submission" date="2019-06" db="EMBL/GenBank/DDBJ databases">
        <title>Sulfurimonas gotlandica sp. nov., a chemoautotrophic and psychrotolerant epsilonproteobacterium isolated from a pelagic redoxcline, and an emended description of the genus Sulfurimonas.</title>
        <authorList>
            <person name="Wang S."/>
            <person name="Jiang L."/>
            <person name="Shao Z."/>
        </authorList>
    </citation>
    <scope>NUCLEOTIDE SEQUENCE [LARGE SCALE GENOMIC DNA]</scope>
    <source>
        <strain evidence="4">1-1N</strain>
    </source>
</reference>
<dbReference type="CDD" id="cd06558">
    <property type="entry name" value="crotonase-like"/>
    <property type="match status" value="1"/>
</dbReference>
<dbReference type="CDD" id="cd08701">
    <property type="entry name" value="FMT_C_HypX"/>
    <property type="match status" value="1"/>
</dbReference>
<dbReference type="Gene3D" id="3.90.226.10">
    <property type="entry name" value="2-enoyl-CoA Hydratase, Chain A, domain 1"/>
    <property type="match status" value="1"/>
</dbReference>
<dbReference type="AlphaFoldDB" id="A0AAJ4A4E2"/>
<dbReference type="InterPro" id="IPR001753">
    <property type="entry name" value="Enoyl-CoA_hydra/iso"/>
</dbReference>
<evidence type="ECO:0000313" key="3">
    <source>
        <dbReference type="EMBL" id="QFR43595.1"/>
    </source>
</evidence>
<dbReference type="Proteomes" id="UP000326061">
    <property type="component" value="Chromosome"/>
</dbReference>
<protein>
    <submittedName>
        <fullName evidence="3">Hydrogenase</fullName>
    </submittedName>
</protein>
<dbReference type="PANTHER" id="PTHR43388:SF1">
    <property type="entry name" value="HYDROGENASE MATURATION FACTOR HOXX"/>
    <property type="match status" value="1"/>
</dbReference>
<evidence type="ECO:0000313" key="4">
    <source>
        <dbReference type="Proteomes" id="UP000326061"/>
    </source>
</evidence>
<dbReference type="InterPro" id="IPR009188">
    <property type="entry name" value="NiFe-hyd_mat_HypX/HoxX"/>
</dbReference>
<dbReference type="SUPFAM" id="SSF53328">
    <property type="entry name" value="Formyltransferase"/>
    <property type="match status" value="1"/>
</dbReference>
<dbReference type="Pfam" id="PF00551">
    <property type="entry name" value="Formyl_trans_N"/>
    <property type="match status" value="1"/>
</dbReference>
<dbReference type="SUPFAM" id="SSF52096">
    <property type="entry name" value="ClpP/crotonase"/>
    <property type="match status" value="1"/>
</dbReference>
<dbReference type="GO" id="GO:0003824">
    <property type="term" value="F:catalytic activity"/>
    <property type="evidence" value="ECO:0007669"/>
    <property type="project" value="InterPro"/>
</dbReference>
<dbReference type="CDD" id="cd08650">
    <property type="entry name" value="FMT_core_HypX_N"/>
    <property type="match status" value="1"/>
</dbReference>
<dbReference type="Pfam" id="PF00378">
    <property type="entry name" value="ECH_1"/>
    <property type="match status" value="1"/>
</dbReference>
<gene>
    <name evidence="3" type="ORF">FJR47_06595</name>
</gene>
<feature type="domain" description="Formyl transferase N-terminal" evidence="1">
    <location>
        <begin position="35"/>
        <end position="142"/>
    </location>
</feature>
<dbReference type="InterPro" id="IPR005793">
    <property type="entry name" value="Formyl_trans_C"/>
</dbReference>
<name>A0AAJ4A4E2_9BACT</name>
<dbReference type="InterPro" id="IPR011034">
    <property type="entry name" value="Formyl_transferase-like_C_sf"/>
</dbReference>
<dbReference type="PIRSF" id="PIRSF006787">
    <property type="entry name" value="Hydrgn_mat_HoxX"/>
    <property type="match status" value="1"/>
</dbReference>
<dbReference type="InterPro" id="IPR002376">
    <property type="entry name" value="Formyl_transf_N"/>
</dbReference>
<dbReference type="InterPro" id="IPR047180">
    <property type="entry name" value="HoxX-like"/>
</dbReference>
<proteinExistence type="predicted"/>
<dbReference type="PANTHER" id="PTHR43388">
    <property type="entry name" value="HYDROGENASE MATURATION FACTOR HOXX"/>
    <property type="match status" value="1"/>
</dbReference>
<dbReference type="InterPro" id="IPR036477">
    <property type="entry name" value="Formyl_transf_N_sf"/>
</dbReference>
<dbReference type="InterPro" id="IPR029045">
    <property type="entry name" value="ClpP/crotonase-like_dom_sf"/>
</dbReference>
<sequence length="551" mass="63303">MKILLIVSAFNSLTQRVFCELQEMNHTVSVQYAISNEAMMQSVDAFAPDIIFCPYLKKYLPCEIFLKTPTFILHPGIRGDRGHNALDHAIREDKKEWGVVILRANEEFDGGDIYAEVRFEMRDATKASIYRNEVADAASKALKGLLKNLDDKEFKPTPQLKMPMHNYLSQNDRAINWEKDTTQEIIKKIHVSDSFPGVKDEFFGIECYLFGAWEEDKLKGNPKEIIAKRDGAICVGTIDGAIWISHMSEVGRFKLPSTYVLKEKIKGVKEERLPLIFDMSYKTFYEISSHNDGDVAYLCFNFHNGAMHSEQCIRLKYAFEYLKESAKVIVLIGAQDFFSNGIHLNILEDSKKQGEDGWSNINAMNDLIKSIIFADDIITVASLHKNAGAGGVFLALACDYVLTCKDVVLNPHYKTLGLSGSEYHTFTLPKRVGAHKSKELLERCLPINAAKAKEINMVDEVFEKENYFEQLRSFSDKLANMQDEYDDFIYEKEDYLQRNREFINECKENELKIMYPEFWDKESSFHRLRHDFVYKVCSIETPQRLKGVTDA</sequence>
<dbReference type="SUPFAM" id="SSF50486">
    <property type="entry name" value="FMT C-terminal domain-like"/>
    <property type="match status" value="1"/>
</dbReference>
<evidence type="ECO:0000259" key="1">
    <source>
        <dbReference type="Pfam" id="PF00551"/>
    </source>
</evidence>
<dbReference type="RefSeq" id="WP_152299658.1">
    <property type="nucleotide sequence ID" value="NZ_CP041166.1"/>
</dbReference>
<dbReference type="Gene3D" id="3.40.50.12230">
    <property type="match status" value="1"/>
</dbReference>
<accession>A0AAJ4A4E2</accession>
<evidence type="ECO:0000259" key="2">
    <source>
        <dbReference type="Pfam" id="PF02911"/>
    </source>
</evidence>
<dbReference type="KEGG" id="suln:FJR47_06595"/>
<dbReference type="EMBL" id="CP041166">
    <property type="protein sequence ID" value="QFR43595.1"/>
    <property type="molecule type" value="Genomic_DNA"/>
</dbReference>
<keyword evidence="4" id="KW-1185">Reference proteome</keyword>
<organism evidence="3 4">
    <name type="scientific">Sulfurimonas xiamenensis</name>
    <dbReference type="NCBI Taxonomy" id="2590021"/>
    <lineage>
        <taxon>Bacteria</taxon>
        <taxon>Pseudomonadati</taxon>
        <taxon>Campylobacterota</taxon>
        <taxon>Epsilonproteobacteria</taxon>
        <taxon>Campylobacterales</taxon>
        <taxon>Sulfurimonadaceae</taxon>
        <taxon>Sulfurimonas</taxon>
    </lineage>
</organism>